<evidence type="ECO:0000313" key="2">
    <source>
        <dbReference type="EMBL" id="GGG18931.1"/>
    </source>
</evidence>
<comment type="caution">
    <text evidence="2">The sequence shown here is derived from an EMBL/GenBank/DDBJ whole genome shotgun (WGS) entry which is preliminary data.</text>
</comment>
<organism evidence="2 3">
    <name type="scientific">Pontibacter amylolyticus</name>
    <dbReference type="NCBI Taxonomy" id="1424080"/>
    <lineage>
        <taxon>Bacteria</taxon>
        <taxon>Pseudomonadati</taxon>
        <taxon>Bacteroidota</taxon>
        <taxon>Cytophagia</taxon>
        <taxon>Cytophagales</taxon>
        <taxon>Hymenobacteraceae</taxon>
        <taxon>Pontibacter</taxon>
    </lineage>
</organism>
<proteinExistence type="predicted"/>
<dbReference type="InterPro" id="IPR050553">
    <property type="entry name" value="Thioredoxin_ResA/DsbE_sf"/>
</dbReference>
<keyword evidence="3" id="KW-1185">Reference proteome</keyword>
<gene>
    <name evidence="2" type="ORF">GCM10011323_23850</name>
</gene>
<dbReference type="PROSITE" id="PS51352">
    <property type="entry name" value="THIOREDOXIN_2"/>
    <property type="match status" value="1"/>
</dbReference>
<dbReference type="InterPro" id="IPR013766">
    <property type="entry name" value="Thioredoxin_domain"/>
</dbReference>
<protein>
    <recommendedName>
        <fullName evidence="1">Thioredoxin domain-containing protein</fullName>
    </recommendedName>
</protein>
<feature type="domain" description="Thioredoxin" evidence="1">
    <location>
        <begin position="21"/>
        <end position="164"/>
    </location>
</feature>
<reference evidence="3" key="1">
    <citation type="journal article" date="2019" name="Int. J. Syst. Evol. Microbiol.">
        <title>The Global Catalogue of Microorganisms (GCM) 10K type strain sequencing project: providing services to taxonomists for standard genome sequencing and annotation.</title>
        <authorList>
            <consortium name="The Broad Institute Genomics Platform"/>
            <consortium name="The Broad Institute Genome Sequencing Center for Infectious Disease"/>
            <person name="Wu L."/>
            <person name="Ma J."/>
        </authorList>
    </citation>
    <scope>NUCLEOTIDE SEQUENCE [LARGE SCALE GENOMIC DNA]</scope>
    <source>
        <strain evidence="3">CGMCC 1.12749</strain>
    </source>
</reference>
<dbReference type="SUPFAM" id="SSF52833">
    <property type="entry name" value="Thioredoxin-like"/>
    <property type="match status" value="1"/>
</dbReference>
<dbReference type="CDD" id="cd02966">
    <property type="entry name" value="TlpA_like_family"/>
    <property type="match status" value="1"/>
</dbReference>
<dbReference type="Proteomes" id="UP000634043">
    <property type="component" value="Unassembled WGS sequence"/>
</dbReference>
<evidence type="ECO:0000259" key="1">
    <source>
        <dbReference type="PROSITE" id="PS51352"/>
    </source>
</evidence>
<dbReference type="Gene3D" id="3.40.30.10">
    <property type="entry name" value="Glutaredoxin"/>
    <property type="match status" value="1"/>
</dbReference>
<dbReference type="PANTHER" id="PTHR42852:SF13">
    <property type="entry name" value="PROTEIN DIPZ"/>
    <property type="match status" value="1"/>
</dbReference>
<dbReference type="EMBL" id="BMFP01000004">
    <property type="protein sequence ID" value="GGG18931.1"/>
    <property type="molecule type" value="Genomic_DNA"/>
</dbReference>
<sequence length="413" mass="46352">MALLLSQAVRGQAQEHAAAELETGEQVPDVTFSTLLHYPSGTASLSDFRGRVVLLQFWATTCGSSLLALPKLEALQQAFGDSLQVITVTSQKREEVETFLANNPIGRRMKLPIVLDNQQLEELFPYNAVPHLVWISPEGRLLAQTGPYDATPATVRRLLRGQEGNFKDHKKDVMDHDYSKLLFHEGNGGSPFPRYRSILTPYVPGLGGGSGKVKTDSTLRLQIVNASVAQLLRASCGLPSYFPEKQIFLTSDKARAHQVHNLVEERQHKNYCYEMLLPAALSDKLYTFMQQDLERLFGLQASVRKRRIDCWELTLLDRAAVPRSAGGEPGHNFTDVSDPDKYMRNESANRLVVFLNKHIPDLPVLDRTGITYPIDLQLSEGDLQDINRLNTRLAAYGLRLQKKKRPLQVLIIQ</sequence>
<name>A0ABQ1W9K9_9BACT</name>
<dbReference type="PANTHER" id="PTHR42852">
    <property type="entry name" value="THIOL:DISULFIDE INTERCHANGE PROTEIN DSBE"/>
    <property type="match status" value="1"/>
</dbReference>
<dbReference type="InterPro" id="IPR000866">
    <property type="entry name" value="AhpC/TSA"/>
</dbReference>
<evidence type="ECO:0000313" key="3">
    <source>
        <dbReference type="Proteomes" id="UP000634043"/>
    </source>
</evidence>
<accession>A0ABQ1W9K9</accession>
<dbReference type="Pfam" id="PF00578">
    <property type="entry name" value="AhpC-TSA"/>
    <property type="match status" value="1"/>
</dbReference>
<dbReference type="InterPro" id="IPR036249">
    <property type="entry name" value="Thioredoxin-like_sf"/>
</dbReference>